<evidence type="ECO:0000259" key="3">
    <source>
        <dbReference type="Pfam" id="PF13464"/>
    </source>
</evidence>
<evidence type="ECO:0000313" key="4">
    <source>
        <dbReference type="EMBL" id="TVM35083.1"/>
    </source>
</evidence>
<keyword evidence="2" id="KW-0812">Transmembrane</keyword>
<keyword evidence="2" id="KW-1133">Transmembrane helix</keyword>
<feature type="compositionally biased region" description="Acidic residues" evidence="1">
    <location>
        <begin position="221"/>
        <end position="238"/>
    </location>
</feature>
<organism evidence="4 5">
    <name type="scientific">Oceanidesulfovibrio marinus</name>
    <dbReference type="NCBI Taxonomy" id="370038"/>
    <lineage>
        <taxon>Bacteria</taxon>
        <taxon>Pseudomonadati</taxon>
        <taxon>Thermodesulfobacteriota</taxon>
        <taxon>Desulfovibrionia</taxon>
        <taxon>Desulfovibrionales</taxon>
        <taxon>Desulfovibrionaceae</taxon>
        <taxon>Oceanidesulfovibrio</taxon>
    </lineage>
</organism>
<name>A0A6P1ZIE8_9BACT</name>
<feature type="region of interest" description="Disordered" evidence="1">
    <location>
        <begin position="139"/>
        <end position="170"/>
    </location>
</feature>
<gene>
    <name evidence="4" type="ORF">DQK91_06700</name>
</gene>
<dbReference type="Proteomes" id="UP000434052">
    <property type="component" value="Unassembled WGS sequence"/>
</dbReference>
<keyword evidence="2" id="KW-0472">Membrane</keyword>
<evidence type="ECO:0000313" key="5">
    <source>
        <dbReference type="Proteomes" id="UP000434052"/>
    </source>
</evidence>
<dbReference type="CDD" id="cd00093">
    <property type="entry name" value="HTH_XRE"/>
    <property type="match status" value="1"/>
</dbReference>
<feature type="domain" description="Cytoskeleton protein RodZ-like C-terminal" evidence="3">
    <location>
        <begin position="286"/>
        <end position="352"/>
    </location>
</feature>
<dbReference type="PANTHER" id="PTHR34475:SF1">
    <property type="entry name" value="CYTOSKELETON PROTEIN RODZ"/>
    <property type="match status" value="1"/>
</dbReference>
<dbReference type="InterPro" id="IPR050400">
    <property type="entry name" value="Bact_Cytoskel_RodZ"/>
</dbReference>
<dbReference type="InterPro" id="IPR001387">
    <property type="entry name" value="Cro/C1-type_HTH"/>
</dbReference>
<dbReference type="Gene3D" id="1.10.260.40">
    <property type="entry name" value="lambda repressor-like DNA-binding domains"/>
    <property type="match status" value="1"/>
</dbReference>
<feature type="region of interest" description="Disordered" evidence="1">
    <location>
        <begin position="220"/>
        <end position="255"/>
    </location>
</feature>
<dbReference type="PANTHER" id="PTHR34475">
    <property type="match status" value="1"/>
</dbReference>
<dbReference type="GO" id="GO:0003677">
    <property type="term" value="F:DNA binding"/>
    <property type="evidence" value="ECO:0007669"/>
    <property type="project" value="InterPro"/>
</dbReference>
<reference evidence="4 5" key="1">
    <citation type="submission" date="2018-06" db="EMBL/GenBank/DDBJ databases">
        <title>Complete genome of Desulfovibrio marinus P48SEP.</title>
        <authorList>
            <person name="Crispim J.S."/>
            <person name="Vidigal P.M.P."/>
            <person name="Silva L.C.F."/>
            <person name="Araujo L.C."/>
            <person name="Laguardia C.N."/>
            <person name="Dias R.S."/>
            <person name="Sousa M.P."/>
            <person name="Paula S.O."/>
            <person name="Silva C."/>
        </authorList>
    </citation>
    <scope>NUCLEOTIDE SEQUENCE [LARGE SCALE GENOMIC DNA]</scope>
    <source>
        <strain evidence="4 5">P48SEP</strain>
    </source>
</reference>
<sequence>MSLKEIGNKLREERQRQGLSLEAMQQRSKIAPNILESIEEGRLETLPHPVYVKGFLKTYAKVLGLNPEDPELGLESAMEGVEPPRSKVRRHKPLTEVTPYPMQREQRRSNKAIILLVLLLLAAGGGYFIWRSLESAVPPEADNATSASNATEAAPAAGAALPAPKTAQQAPQLPAGINATSGTTTDEAAIDESVETIVNATQPGEEVASEVADIARNIESSQEDEADNATAAAEDESAETAASQEANATAGSADAKKNAMYQQALRSEPVVVHAPADGGGQSVQIMAMEPCWIGFTIDQDAPKDFYLYAGQRASLRFDKTLLLRLGNAGGVRFLYNDEPFPTSYRSGEVKELRFPPTPE</sequence>
<dbReference type="AlphaFoldDB" id="A0A6P1ZIE8"/>
<dbReference type="Pfam" id="PF13413">
    <property type="entry name" value="HTH_25"/>
    <property type="match status" value="1"/>
</dbReference>
<dbReference type="Pfam" id="PF13464">
    <property type="entry name" value="RodZ_C"/>
    <property type="match status" value="1"/>
</dbReference>
<accession>A0A6P1ZIE8</accession>
<dbReference type="EMBL" id="QMIF01000003">
    <property type="protein sequence ID" value="TVM35083.1"/>
    <property type="molecule type" value="Genomic_DNA"/>
</dbReference>
<dbReference type="OrthoDB" id="9797543at2"/>
<evidence type="ECO:0000256" key="1">
    <source>
        <dbReference type="SAM" id="MobiDB-lite"/>
    </source>
</evidence>
<feature type="compositionally biased region" description="Low complexity" evidence="1">
    <location>
        <begin position="239"/>
        <end position="250"/>
    </location>
</feature>
<protein>
    <recommendedName>
        <fullName evidence="3">Cytoskeleton protein RodZ-like C-terminal domain-containing protein</fullName>
    </recommendedName>
</protein>
<proteinExistence type="predicted"/>
<dbReference type="SUPFAM" id="SSF47413">
    <property type="entry name" value="lambda repressor-like DNA-binding domains"/>
    <property type="match status" value="1"/>
</dbReference>
<dbReference type="InterPro" id="IPR025194">
    <property type="entry name" value="RodZ-like_C"/>
</dbReference>
<comment type="caution">
    <text evidence="4">The sequence shown here is derived from an EMBL/GenBank/DDBJ whole genome shotgun (WGS) entry which is preliminary data.</text>
</comment>
<evidence type="ECO:0000256" key="2">
    <source>
        <dbReference type="SAM" id="Phobius"/>
    </source>
</evidence>
<dbReference type="InterPro" id="IPR010982">
    <property type="entry name" value="Lambda_DNA-bd_dom_sf"/>
</dbReference>
<feature type="compositionally biased region" description="Low complexity" evidence="1">
    <location>
        <begin position="141"/>
        <end position="167"/>
    </location>
</feature>
<dbReference type="RefSeq" id="WP_144234638.1">
    <property type="nucleotide sequence ID" value="NZ_QMIF01000003.1"/>
</dbReference>
<feature type="transmembrane region" description="Helical" evidence="2">
    <location>
        <begin position="112"/>
        <end position="130"/>
    </location>
</feature>